<gene>
    <name evidence="2" type="primary">Defb01</name>
</gene>
<evidence type="ECO:0000256" key="1">
    <source>
        <dbReference type="SAM" id="SignalP"/>
    </source>
</evidence>
<organism evidence="2">
    <name type="scientific">Lachesis muta</name>
    <name type="common">South American bushmaster</name>
    <dbReference type="NCBI Taxonomy" id="8752"/>
    <lineage>
        <taxon>Eukaryota</taxon>
        <taxon>Metazoa</taxon>
        <taxon>Chordata</taxon>
        <taxon>Craniata</taxon>
        <taxon>Vertebrata</taxon>
        <taxon>Euteleostomi</taxon>
        <taxon>Lepidosauria</taxon>
        <taxon>Squamata</taxon>
        <taxon>Bifurcata</taxon>
        <taxon>Unidentata</taxon>
        <taxon>Episquamata</taxon>
        <taxon>Toxicofera</taxon>
        <taxon>Serpentes</taxon>
        <taxon>Colubroidea</taxon>
        <taxon>Viperidae</taxon>
        <taxon>Crotalinae</taxon>
        <taxon>Lachesis</taxon>
    </lineage>
</organism>
<proteinExistence type="predicted"/>
<sequence>MKILYLLFPFLFLAFLSEPGNAQEWCRGLGGFCSFYQCRPGHDLGPQDCWPERRCCRWGK</sequence>
<reference evidence="2" key="1">
    <citation type="journal article" date="2013" name="Toxicon">
        <title>Phylogenetic analysis of beta-defensin-like genes of Bothrops, Crotalus and Lachesis snakes.</title>
        <authorList>
            <person name="Correa P.G."/>
            <person name="Oguiura N."/>
        </authorList>
    </citation>
    <scope>NUCLEOTIDE SEQUENCE</scope>
    <source>
        <tissue evidence="2">Blood</tissue>
    </source>
</reference>
<keyword evidence="1" id="KW-0732">Signal</keyword>
<feature type="chain" id="PRO_5004015344" evidence="1">
    <location>
        <begin position="23"/>
        <end position="60"/>
    </location>
</feature>
<protein>
    <submittedName>
        <fullName evidence="2">Beta-defensin-like protein</fullName>
    </submittedName>
</protein>
<dbReference type="EMBL" id="KC117171">
    <property type="protein sequence ID" value="AGF25394.1"/>
    <property type="molecule type" value="Genomic_DNA"/>
</dbReference>
<name>M1KE79_LACMT</name>
<dbReference type="AlphaFoldDB" id="M1KE79"/>
<feature type="signal peptide" evidence="1">
    <location>
        <begin position="1"/>
        <end position="22"/>
    </location>
</feature>
<accession>M1KE79</accession>
<evidence type="ECO:0000313" key="2">
    <source>
        <dbReference type="EMBL" id="AGF25394.1"/>
    </source>
</evidence>